<evidence type="ECO:0000313" key="3">
    <source>
        <dbReference type="Proteomes" id="UP000662373"/>
    </source>
</evidence>
<feature type="signal peptide" evidence="1">
    <location>
        <begin position="1"/>
        <end position="25"/>
    </location>
</feature>
<evidence type="ECO:0008006" key="4">
    <source>
        <dbReference type="Google" id="ProtNLM"/>
    </source>
</evidence>
<dbReference type="EMBL" id="JAEHJZ010000052">
    <property type="protein sequence ID" value="MBJ7882744.1"/>
    <property type="molecule type" value="Genomic_DNA"/>
</dbReference>
<feature type="chain" id="PRO_5036889070" description="Lipoprotein" evidence="1">
    <location>
        <begin position="26"/>
        <end position="173"/>
    </location>
</feature>
<dbReference type="AlphaFoldDB" id="A0A934KSG6"/>
<dbReference type="RefSeq" id="WP_199603046.1">
    <property type="nucleotide sequence ID" value="NZ_JAEHJZ010000052.1"/>
</dbReference>
<gene>
    <name evidence="2" type="ORF">JEM65_19080</name>
</gene>
<dbReference type="PROSITE" id="PS51257">
    <property type="entry name" value="PROKAR_LIPOPROTEIN"/>
    <property type="match status" value="1"/>
</dbReference>
<evidence type="ECO:0000256" key="1">
    <source>
        <dbReference type="SAM" id="SignalP"/>
    </source>
</evidence>
<comment type="caution">
    <text evidence="2">The sequence shown here is derived from an EMBL/GenBank/DDBJ whole genome shotgun (WGS) entry which is preliminary data.</text>
</comment>
<protein>
    <recommendedName>
        <fullName evidence="4">Lipoprotein</fullName>
    </recommendedName>
</protein>
<accession>A0A934KSG6</accession>
<name>A0A934KSG6_9FLAO</name>
<evidence type="ECO:0000313" key="2">
    <source>
        <dbReference type="EMBL" id="MBJ7882744.1"/>
    </source>
</evidence>
<reference evidence="2 3" key="1">
    <citation type="submission" date="2020-09" db="EMBL/GenBank/DDBJ databases">
        <title>Draft genome of Gelidibacter salicanalis PAMC21136.</title>
        <authorList>
            <person name="Park H."/>
        </authorList>
    </citation>
    <scope>NUCLEOTIDE SEQUENCE [LARGE SCALE GENOMIC DNA]</scope>
    <source>
        <strain evidence="2 3">PAMC21136</strain>
    </source>
</reference>
<dbReference type="Proteomes" id="UP000662373">
    <property type="component" value="Unassembled WGS sequence"/>
</dbReference>
<keyword evidence="1" id="KW-0732">Signal</keyword>
<keyword evidence="3" id="KW-1185">Reference proteome</keyword>
<sequence>MDSKIKTKFLSIIMLMGLFSGACFSQGNAIHNVTDRDQRFAPGDIVANRSATATQEIPTDLLYDLKSTIYVKNNGISKVTGAAPLVLQFKDTKSFNVASKSNALFNKVEMIKIDIASTTTLNTPFNLSSTQGFNNLKYIYLNCEFPVTEDQIRSFIQNADPEIIIFYNIYKRS</sequence>
<proteinExistence type="predicted"/>
<organism evidence="2 3">
    <name type="scientific">Gelidibacter salicanalis</name>
    <dbReference type="NCBI Taxonomy" id="291193"/>
    <lineage>
        <taxon>Bacteria</taxon>
        <taxon>Pseudomonadati</taxon>
        <taxon>Bacteroidota</taxon>
        <taxon>Flavobacteriia</taxon>
        <taxon>Flavobacteriales</taxon>
        <taxon>Flavobacteriaceae</taxon>
        <taxon>Gelidibacter</taxon>
    </lineage>
</organism>